<organism evidence="2 3">
    <name type="scientific">Candidatus Devosia phytovorans</name>
    <dbReference type="NCBI Taxonomy" id="3121372"/>
    <lineage>
        <taxon>Bacteria</taxon>
        <taxon>Pseudomonadati</taxon>
        <taxon>Pseudomonadota</taxon>
        <taxon>Alphaproteobacteria</taxon>
        <taxon>Hyphomicrobiales</taxon>
        <taxon>Devosiaceae</taxon>
        <taxon>Devosia</taxon>
    </lineage>
</organism>
<evidence type="ECO:0000313" key="2">
    <source>
        <dbReference type="EMBL" id="WEK03048.1"/>
    </source>
</evidence>
<dbReference type="SUPFAM" id="SSF56112">
    <property type="entry name" value="Protein kinase-like (PK-like)"/>
    <property type="match status" value="1"/>
</dbReference>
<dbReference type="AlphaFoldDB" id="A0AAJ5VT57"/>
<dbReference type="Gene3D" id="3.90.1200.10">
    <property type="match status" value="1"/>
</dbReference>
<dbReference type="Proteomes" id="UP001217476">
    <property type="component" value="Chromosome"/>
</dbReference>
<sequence>MPQSQFDLDTLKAIIVARFPELAGSTFTLLSEGWDSVAVDVDDRLIFKFPRDPLAAEALRRESSILGVVGPAVAMRVTALELFEAPQLFSRHVKISGEHLLAAQYEQLGEAERQRMGEELGLFYARLHAIPPEAAAAAGALPVDAFLPADAIRSRIAPVLPSALKPWAEGVLDQWAALTPDPYGTTYGFFDGHGWNMAFDHGLGQLNGVYDFADSGIGPLHQDFLYSSMISPDLTERIISAYEAITGRQIDRARVDLLTAVHRLWELAEEAHLPEHVPALLASIEAWATR</sequence>
<protein>
    <submittedName>
        <fullName evidence="2">Aminoglycoside phosphotransferase family protein</fullName>
    </submittedName>
</protein>
<dbReference type="InterPro" id="IPR011009">
    <property type="entry name" value="Kinase-like_dom_sf"/>
</dbReference>
<proteinExistence type="predicted"/>
<accession>A0AAJ5VT57</accession>
<dbReference type="EMBL" id="CP119312">
    <property type="protein sequence ID" value="WEK03048.1"/>
    <property type="molecule type" value="Genomic_DNA"/>
</dbReference>
<gene>
    <name evidence="2" type="ORF">P0Y65_12630</name>
</gene>
<name>A0AAJ5VT57_9HYPH</name>
<reference evidence="2" key="1">
    <citation type="submission" date="2023-03" db="EMBL/GenBank/DDBJ databases">
        <title>Andean soil-derived lignocellulolytic bacterial consortium as a source of novel taxa and putative plastic-active enzymes.</title>
        <authorList>
            <person name="Diaz-Garcia L."/>
            <person name="Chuvochina M."/>
            <person name="Feuerriegel G."/>
            <person name="Bunk B."/>
            <person name="Sproer C."/>
            <person name="Streit W.R."/>
            <person name="Rodriguez L.M."/>
            <person name="Overmann J."/>
            <person name="Jimenez D.J."/>
        </authorList>
    </citation>
    <scope>NUCLEOTIDE SEQUENCE</scope>
    <source>
        <strain evidence="2">MAG 4196</strain>
    </source>
</reference>
<feature type="domain" description="Aminoglycoside phosphotransferase" evidence="1">
    <location>
        <begin position="27"/>
        <end position="257"/>
    </location>
</feature>
<dbReference type="InterPro" id="IPR002575">
    <property type="entry name" value="Aminoglycoside_PTrfase"/>
</dbReference>
<dbReference type="Pfam" id="PF01636">
    <property type="entry name" value="APH"/>
    <property type="match status" value="1"/>
</dbReference>
<dbReference type="Gene3D" id="3.30.200.20">
    <property type="entry name" value="Phosphorylase Kinase, domain 1"/>
    <property type="match status" value="1"/>
</dbReference>
<evidence type="ECO:0000259" key="1">
    <source>
        <dbReference type="Pfam" id="PF01636"/>
    </source>
</evidence>
<evidence type="ECO:0000313" key="3">
    <source>
        <dbReference type="Proteomes" id="UP001217476"/>
    </source>
</evidence>